<comment type="caution">
    <text evidence="2">The sequence shown here is derived from an EMBL/GenBank/DDBJ whole genome shotgun (WGS) entry which is preliminary data.</text>
</comment>
<dbReference type="Proteomes" id="UP000241769">
    <property type="component" value="Unassembled WGS sequence"/>
</dbReference>
<accession>A0A2P6MYB7</accession>
<name>A0A2P6MYB7_9EUKA</name>
<dbReference type="EMBL" id="MDYQ01000305">
    <property type="protein sequence ID" value="PRP76721.1"/>
    <property type="molecule type" value="Genomic_DNA"/>
</dbReference>
<proteinExistence type="predicted"/>
<sequence>MRLSYLCLLLFIHSTIAVDEYTAVFSATDSIFESSYNVTSPSTQAYSVTSACFGANGNFIVGTDTITAGTQTISSYNGWAAVRFSGITIPFNATITSAALNFSSIISGGGLISFSVSGEKAGNAPALQSSSFCVSTLPLTDASVPFTLDLSSYAGSPLSDLTPILQEIVGLSSWRKNNSIVLIVSVSSVQDGQTEISARAPQLSLDVTYTVDECAGANCTAPFFCNDTNTSGMFEWRCVYNLCVVNTSSCPARYACLDPNPLETNFDLKTVVCTYDECTVGNGGCPSNTFCFDSDDHNQGGVQCNVSFNPFSSPVTIYNGTIALYIPRQANTTNSSVNYPAYVTSSWNVWQWSANDQKTLSVPGYTPSTSFPQKTYQFSVGPQDSSSNENTLLNLGNVAAAAPLIIVIDLSKLTPPVSLYYLQNGNFIDPSGLIAVNMSNQYMYINTTGIPTNSTFLLTSQTTTSTPFLNTTYFLNCNSKDYGFFNNNFQSSVTSKWFCASSSTVFCFPAQNFPSTFTLQRVMAGSPGSNTPYPSAMTNYYNCTLTLRDFSGTRIQQFVTINSTITQYYLARGASTVQSNFVSTMNTNAAVNLYNNFSLYEQVSFAPPS</sequence>
<evidence type="ECO:0000313" key="3">
    <source>
        <dbReference type="Proteomes" id="UP000241769"/>
    </source>
</evidence>
<protein>
    <submittedName>
        <fullName evidence="2">Calcium-binding RTX family protein</fullName>
    </submittedName>
</protein>
<dbReference type="InParanoid" id="A0A2P6MYB7"/>
<gene>
    <name evidence="2" type="ORF">PROFUN_14817</name>
</gene>
<dbReference type="AlphaFoldDB" id="A0A2P6MYB7"/>
<feature type="chain" id="PRO_5015170342" evidence="1">
    <location>
        <begin position="18"/>
        <end position="609"/>
    </location>
</feature>
<organism evidence="2 3">
    <name type="scientific">Planoprotostelium fungivorum</name>
    <dbReference type="NCBI Taxonomy" id="1890364"/>
    <lineage>
        <taxon>Eukaryota</taxon>
        <taxon>Amoebozoa</taxon>
        <taxon>Evosea</taxon>
        <taxon>Variosea</taxon>
        <taxon>Cavosteliida</taxon>
        <taxon>Cavosteliaceae</taxon>
        <taxon>Planoprotostelium</taxon>
    </lineage>
</organism>
<evidence type="ECO:0000313" key="2">
    <source>
        <dbReference type="EMBL" id="PRP76721.1"/>
    </source>
</evidence>
<keyword evidence="1" id="KW-0732">Signal</keyword>
<keyword evidence="3" id="KW-1185">Reference proteome</keyword>
<reference evidence="2 3" key="1">
    <citation type="journal article" date="2018" name="Genome Biol. Evol.">
        <title>Multiple Roots of Fruiting Body Formation in Amoebozoa.</title>
        <authorList>
            <person name="Hillmann F."/>
            <person name="Forbes G."/>
            <person name="Novohradska S."/>
            <person name="Ferling I."/>
            <person name="Riege K."/>
            <person name="Groth M."/>
            <person name="Westermann M."/>
            <person name="Marz M."/>
            <person name="Spaller T."/>
            <person name="Winckler T."/>
            <person name="Schaap P."/>
            <person name="Glockner G."/>
        </authorList>
    </citation>
    <scope>NUCLEOTIDE SEQUENCE [LARGE SCALE GENOMIC DNA]</scope>
    <source>
        <strain evidence="2 3">Jena</strain>
    </source>
</reference>
<feature type="signal peptide" evidence="1">
    <location>
        <begin position="1"/>
        <end position="17"/>
    </location>
</feature>
<evidence type="ECO:0000256" key="1">
    <source>
        <dbReference type="SAM" id="SignalP"/>
    </source>
</evidence>